<evidence type="ECO:0000256" key="4">
    <source>
        <dbReference type="ARBA" id="ARBA00023136"/>
    </source>
</evidence>
<dbReference type="InterPro" id="IPR052348">
    <property type="entry name" value="Metallopeptidase_M50B"/>
</dbReference>
<evidence type="ECO:0000256" key="5">
    <source>
        <dbReference type="SAM" id="Phobius"/>
    </source>
</evidence>
<dbReference type="GO" id="GO:0006508">
    <property type="term" value="P:proteolysis"/>
    <property type="evidence" value="ECO:0007669"/>
    <property type="project" value="InterPro"/>
</dbReference>
<protein>
    <recommendedName>
        <fullName evidence="6">Peptidase M50 domain-containing protein</fullName>
    </recommendedName>
</protein>
<comment type="caution">
    <text evidence="7">The sequence shown here is derived from an EMBL/GenBank/DDBJ whole genome shotgun (WGS) entry which is preliminary data.</text>
</comment>
<evidence type="ECO:0000256" key="2">
    <source>
        <dbReference type="ARBA" id="ARBA00022692"/>
    </source>
</evidence>
<accession>A0A645E812</accession>
<dbReference type="AlphaFoldDB" id="A0A645E812"/>
<keyword evidence="3 5" id="KW-1133">Transmembrane helix</keyword>
<reference evidence="7" key="1">
    <citation type="submission" date="2019-08" db="EMBL/GenBank/DDBJ databases">
        <authorList>
            <person name="Kucharzyk K."/>
            <person name="Murdoch R.W."/>
            <person name="Higgins S."/>
            <person name="Loffler F."/>
        </authorList>
    </citation>
    <scope>NUCLEOTIDE SEQUENCE</scope>
</reference>
<sequence>MINVNLAVFNLLPIPPLDGSRIATVLIPDRYYYKIMQYERQIMLVLFALLFFGVLSVPLSYLSNWVYKGIYWLTALPFSFA</sequence>
<dbReference type="PANTHER" id="PTHR35864">
    <property type="entry name" value="ZINC METALLOPROTEASE MJ0611-RELATED"/>
    <property type="match status" value="1"/>
</dbReference>
<keyword evidence="4 5" id="KW-0472">Membrane</keyword>
<gene>
    <name evidence="7" type="ORF">SDC9_144103</name>
</gene>
<dbReference type="EMBL" id="VSSQ01043269">
    <property type="protein sequence ID" value="MPM96933.1"/>
    <property type="molecule type" value="Genomic_DNA"/>
</dbReference>
<feature type="domain" description="Peptidase M50" evidence="6">
    <location>
        <begin position="1"/>
        <end position="50"/>
    </location>
</feature>
<comment type="subcellular location">
    <subcellularLocation>
        <location evidence="1">Membrane</location>
        <topology evidence="1">Multi-pass membrane protein</topology>
    </subcellularLocation>
</comment>
<dbReference type="GO" id="GO:0016020">
    <property type="term" value="C:membrane"/>
    <property type="evidence" value="ECO:0007669"/>
    <property type="project" value="UniProtKB-SubCell"/>
</dbReference>
<evidence type="ECO:0000313" key="7">
    <source>
        <dbReference type="EMBL" id="MPM96933.1"/>
    </source>
</evidence>
<evidence type="ECO:0000256" key="3">
    <source>
        <dbReference type="ARBA" id="ARBA00022989"/>
    </source>
</evidence>
<evidence type="ECO:0000259" key="6">
    <source>
        <dbReference type="Pfam" id="PF02163"/>
    </source>
</evidence>
<name>A0A645E812_9ZZZZ</name>
<evidence type="ECO:0000256" key="1">
    <source>
        <dbReference type="ARBA" id="ARBA00004141"/>
    </source>
</evidence>
<organism evidence="7">
    <name type="scientific">bioreactor metagenome</name>
    <dbReference type="NCBI Taxonomy" id="1076179"/>
    <lineage>
        <taxon>unclassified sequences</taxon>
        <taxon>metagenomes</taxon>
        <taxon>ecological metagenomes</taxon>
    </lineage>
</organism>
<feature type="transmembrane region" description="Helical" evidence="5">
    <location>
        <begin position="42"/>
        <end position="62"/>
    </location>
</feature>
<dbReference type="PANTHER" id="PTHR35864:SF1">
    <property type="entry name" value="ZINC METALLOPROTEASE YWHC-RELATED"/>
    <property type="match status" value="1"/>
</dbReference>
<keyword evidence="2 5" id="KW-0812">Transmembrane</keyword>
<proteinExistence type="predicted"/>
<dbReference type="InterPro" id="IPR008915">
    <property type="entry name" value="Peptidase_M50"/>
</dbReference>
<dbReference type="Pfam" id="PF02163">
    <property type="entry name" value="Peptidase_M50"/>
    <property type="match status" value="1"/>
</dbReference>